<sequence>MTTEHARFWEIISGMTAAMVTTHDGTVIRARPMAAFIDEDARTIRFVTDNDSHKIDELCRDNNLCLSFADEKKMLYASVSGTGHVSHDRDLIKKLWGPYCDVFFSGGAENADVAVITIDPSQAEYWDNDKGAVSMAVEMTKAYFSDHGPNLGDNAKLSM</sequence>
<dbReference type="PANTHER" id="PTHR34818:SF1">
    <property type="entry name" value="PROTEIN BLI-3"/>
    <property type="match status" value="1"/>
</dbReference>
<dbReference type="Proteomes" id="UP000199167">
    <property type="component" value="Unassembled WGS sequence"/>
</dbReference>
<dbReference type="STRING" id="364200.SAMN04488515_2385"/>
<dbReference type="Gene3D" id="2.30.110.10">
    <property type="entry name" value="Electron Transport, Fmn-binding Protein, Chain A"/>
    <property type="match status" value="1"/>
</dbReference>
<reference evidence="2 3" key="1">
    <citation type="submission" date="2016-10" db="EMBL/GenBank/DDBJ databases">
        <authorList>
            <person name="de Groot N.N."/>
        </authorList>
    </citation>
    <scope>NUCLEOTIDE SEQUENCE [LARGE SCALE GENOMIC DNA]</scope>
    <source>
        <strain evidence="2 3">DSM 17925</strain>
    </source>
</reference>
<name>A0A1I0RAF7_9RHOB</name>
<organism evidence="2 3">
    <name type="scientific">Cognatiyoonia koreensis</name>
    <dbReference type="NCBI Taxonomy" id="364200"/>
    <lineage>
        <taxon>Bacteria</taxon>
        <taxon>Pseudomonadati</taxon>
        <taxon>Pseudomonadota</taxon>
        <taxon>Alphaproteobacteria</taxon>
        <taxon>Rhodobacterales</taxon>
        <taxon>Paracoccaceae</taxon>
        <taxon>Cognatiyoonia</taxon>
    </lineage>
</organism>
<evidence type="ECO:0000313" key="2">
    <source>
        <dbReference type="EMBL" id="SEW37697.1"/>
    </source>
</evidence>
<proteinExistence type="predicted"/>
<accession>A0A1I0RAF7</accession>
<dbReference type="AlphaFoldDB" id="A0A1I0RAF7"/>
<dbReference type="InterPro" id="IPR038725">
    <property type="entry name" value="YdaG_split_barrel_FMN-bd"/>
</dbReference>
<dbReference type="Pfam" id="PF16242">
    <property type="entry name" value="Pyrid_ox_like"/>
    <property type="match status" value="1"/>
</dbReference>
<keyword evidence="3" id="KW-1185">Reference proteome</keyword>
<dbReference type="OrthoDB" id="1432662at2"/>
<feature type="domain" description="General stress protein FMN-binding split barrel" evidence="1">
    <location>
        <begin position="5"/>
        <end position="145"/>
    </location>
</feature>
<dbReference type="RefSeq" id="WP_089994954.1">
    <property type="nucleotide sequence ID" value="NZ_FOIZ01000002.1"/>
</dbReference>
<dbReference type="PANTHER" id="PTHR34818">
    <property type="entry name" value="PROTEIN BLI-3"/>
    <property type="match status" value="1"/>
</dbReference>
<evidence type="ECO:0000259" key="1">
    <source>
        <dbReference type="Pfam" id="PF16242"/>
    </source>
</evidence>
<dbReference type="EMBL" id="FOIZ01000002">
    <property type="protein sequence ID" value="SEW37697.1"/>
    <property type="molecule type" value="Genomic_DNA"/>
</dbReference>
<protein>
    <submittedName>
        <fullName evidence="2">General stress protein 26</fullName>
    </submittedName>
</protein>
<evidence type="ECO:0000313" key="3">
    <source>
        <dbReference type="Proteomes" id="UP000199167"/>
    </source>
</evidence>
<dbReference type="InterPro" id="IPR012349">
    <property type="entry name" value="Split_barrel_FMN-bd"/>
</dbReference>
<gene>
    <name evidence="2" type="ORF">SAMN04488515_2385</name>
</gene>
<dbReference type="SUPFAM" id="SSF50475">
    <property type="entry name" value="FMN-binding split barrel"/>
    <property type="match status" value="1"/>
</dbReference>
<dbReference type="InterPro" id="IPR052917">
    <property type="entry name" value="Stress-Dev_Protein"/>
</dbReference>